<proteinExistence type="predicted"/>
<name>A0A8T8SAE9_9BASI</name>
<organism evidence="2 3">
    <name type="scientific">Tilletia indica</name>
    <dbReference type="NCBI Taxonomy" id="43049"/>
    <lineage>
        <taxon>Eukaryota</taxon>
        <taxon>Fungi</taxon>
        <taxon>Dikarya</taxon>
        <taxon>Basidiomycota</taxon>
        <taxon>Ustilaginomycotina</taxon>
        <taxon>Exobasidiomycetes</taxon>
        <taxon>Tilletiales</taxon>
        <taxon>Tilletiaceae</taxon>
        <taxon>Tilletia</taxon>
    </lineage>
</organism>
<gene>
    <name evidence="2" type="ORF">A4X13_0g9275</name>
</gene>
<evidence type="ECO:0000313" key="3">
    <source>
        <dbReference type="Proteomes" id="UP000077521"/>
    </source>
</evidence>
<keyword evidence="3" id="KW-1185">Reference proteome</keyword>
<sequence length="216" mass="23690">GQLYVALSRAKTADRVQVEGVKKLDMRAQKLQRPNVAAFEDSIRQTLEERQTVRERRAFLRAHPTGHAEEEDEEEQEDLFFPPVVEADEESMEVEAQLPAPKTPEPELETPSPPVEPATEESEEEPIRFLSGGTPPKSSGAARASFLPASPSSRRVRASATTRSPRRAVVVKSPAAKSPPPSGEGARSRKRGLALTGAVSPTKKPKSRWASMDDEF</sequence>
<dbReference type="Proteomes" id="UP000077521">
    <property type="component" value="Unassembled WGS sequence"/>
</dbReference>
<reference evidence="2" key="1">
    <citation type="submission" date="2016-04" db="EMBL/GenBank/DDBJ databases">
        <authorList>
            <person name="Nguyen H.D."/>
            <person name="Samba Siva P."/>
            <person name="Cullis J."/>
            <person name="Levesque C.A."/>
            <person name="Hambleton S."/>
        </authorList>
    </citation>
    <scope>NUCLEOTIDE SEQUENCE</scope>
    <source>
        <strain evidence="2">DAOMC 236416</strain>
    </source>
</reference>
<evidence type="ECO:0000256" key="1">
    <source>
        <dbReference type="SAM" id="MobiDB-lite"/>
    </source>
</evidence>
<evidence type="ECO:0000313" key="2">
    <source>
        <dbReference type="EMBL" id="KAE8236066.1"/>
    </source>
</evidence>
<protein>
    <submittedName>
        <fullName evidence="2">Uncharacterized protein</fullName>
    </submittedName>
</protein>
<feature type="compositionally biased region" description="Acidic residues" evidence="1">
    <location>
        <begin position="69"/>
        <end position="78"/>
    </location>
</feature>
<reference evidence="2" key="2">
    <citation type="journal article" date="2019" name="IMA Fungus">
        <title>Genome sequencing and comparison of five Tilletia species to identify candidate genes for the detection of regulated species infecting wheat.</title>
        <authorList>
            <person name="Nguyen H.D.T."/>
            <person name="Sultana T."/>
            <person name="Kesanakurti P."/>
            <person name="Hambleton S."/>
        </authorList>
    </citation>
    <scope>NUCLEOTIDE SEQUENCE</scope>
    <source>
        <strain evidence="2">DAOMC 236416</strain>
    </source>
</reference>
<accession>A0A8T8SAE9</accession>
<feature type="region of interest" description="Disordered" evidence="1">
    <location>
        <begin position="62"/>
        <end position="216"/>
    </location>
</feature>
<comment type="caution">
    <text evidence="2">The sequence shown here is derived from an EMBL/GenBank/DDBJ whole genome shotgun (WGS) entry which is preliminary data.</text>
</comment>
<feature type="non-terminal residue" evidence="2">
    <location>
        <position position="1"/>
    </location>
</feature>
<dbReference type="AlphaFoldDB" id="A0A8T8SAE9"/>
<feature type="compositionally biased region" description="Low complexity" evidence="1">
    <location>
        <begin position="149"/>
        <end position="176"/>
    </location>
</feature>
<dbReference type="EMBL" id="LWDF02002412">
    <property type="protein sequence ID" value="KAE8236066.1"/>
    <property type="molecule type" value="Genomic_DNA"/>
</dbReference>